<accession>A0A443S4V3</accession>
<dbReference type="InterPro" id="IPR036259">
    <property type="entry name" value="MFS_trans_sf"/>
</dbReference>
<dbReference type="Gene3D" id="1.20.1250.20">
    <property type="entry name" value="MFS general substrate transporter like domains"/>
    <property type="match status" value="1"/>
</dbReference>
<dbReference type="SUPFAM" id="SSF103473">
    <property type="entry name" value="MFS general substrate transporter"/>
    <property type="match status" value="1"/>
</dbReference>
<dbReference type="PANTHER" id="PTHR11360">
    <property type="entry name" value="MONOCARBOXYLATE TRANSPORTER"/>
    <property type="match status" value="1"/>
</dbReference>
<organism evidence="2 3">
    <name type="scientific">Leptotrombidium deliense</name>
    <dbReference type="NCBI Taxonomy" id="299467"/>
    <lineage>
        <taxon>Eukaryota</taxon>
        <taxon>Metazoa</taxon>
        <taxon>Ecdysozoa</taxon>
        <taxon>Arthropoda</taxon>
        <taxon>Chelicerata</taxon>
        <taxon>Arachnida</taxon>
        <taxon>Acari</taxon>
        <taxon>Acariformes</taxon>
        <taxon>Trombidiformes</taxon>
        <taxon>Prostigmata</taxon>
        <taxon>Anystina</taxon>
        <taxon>Parasitengona</taxon>
        <taxon>Trombiculoidea</taxon>
        <taxon>Trombiculidae</taxon>
        <taxon>Leptotrombidium</taxon>
    </lineage>
</organism>
<feature type="transmembrane region" description="Helical" evidence="1">
    <location>
        <begin position="20"/>
        <end position="37"/>
    </location>
</feature>
<evidence type="ECO:0000313" key="2">
    <source>
        <dbReference type="EMBL" id="RWS22557.1"/>
    </source>
</evidence>
<dbReference type="Proteomes" id="UP000288716">
    <property type="component" value="Unassembled WGS sequence"/>
</dbReference>
<keyword evidence="1" id="KW-0812">Transmembrane</keyword>
<dbReference type="VEuPathDB" id="VectorBase:LDEU009483"/>
<keyword evidence="1" id="KW-0472">Membrane</keyword>
<feature type="transmembrane region" description="Helical" evidence="1">
    <location>
        <begin position="49"/>
        <end position="68"/>
    </location>
</feature>
<dbReference type="Pfam" id="PF07690">
    <property type="entry name" value="MFS_1"/>
    <property type="match status" value="1"/>
</dbReference>
<dbReference type="GO" id="GO:0022857">
    <property type="term" value="F:transmembrane transporter activity"/>
    <property type="evidence" value="ECO:0007669"/>
    <property type="project" value="InterPro"/>
</dbReference>
<keyword evidence="3" id="KW-1185">Reference proteome</keyword>
<dbReference type="OrthoDB" id="6499973at2759"/>
<evidence type="ECO:0000313" key="3">
    <source>
        <dbReference type="Proteomes" id="UP000288716"/>
    </source>
</evidence>
<dbReference type="AlphaFoldDB" id="A0A443S4V3"/>
<feature type="non-terminal residue" evidence="2">
    <location>
        <position position="1"/>
    </location>
</feature>
<comment type="caution">
    <text evidence="2">The sequence shown here is derived from an EMBL/GenBank/DDBJ whole genome shotgun (WGS) entry which is preliminary data.</text>
</comment>
<feature type="transmembrane region" description="Helical" evidence="1">
    <location>
        <begin position="74"/>
        <end position="96"/>
    </location>
</feature>
<dbReference type="InterPro" id="IPR050327">
    <property type="entry name" value="Proton-linked_MCT"/>
</dbReference>
<reference evidence="2 3" key="1">
    <citation type="journal article" date="2018" name="Gigascience">
        <title>Genomes of trombidid mites reveal novel predicted allergens and laterally-transferred genes associated with secondary metabolism.</title>
        <authorList>
            <person name="Dong X."/>
            <person name="Chaisiri K."/>
            <person name="Xia D."/>
            <person name="Armstrong S.D."/>
            <person name="Fang Y."/>
            <person name="Donnelly M.J."/>
            <person name="Kadowaki T."/>
            <person name="McGarry J.W."/>
            <person name="Darby A.C."/>
            <person name="Makepeace B.L."/>
        </authorList>
    </citation>
    <scope>NUCLEOTIDE SEQUENCE [LARGE SCALE GENOMIC DNA]</scope>
    <source>
        <strain evidence="2">UoL-UT</strain>
    </source>
</reference>
<feature type="transmembrane region" description="Helical" evidence="1">
    <location>
        <begin position="140"/>
        <end position="159"/>
    </location>
</feature>
<dbReference type="STRING" id="299467.A0A443S4V3"/>
<gene>
    <name evidence="2" type="ORF">B4U80_07381</name>
</gene>
<protein>
    <submittedName>
        <fullName evidence="2">Monocarboxylate transporter 10-like protein</fullName>
    </submittedName>
</protein>
<name>A0A443S4V3_9ACAR</name>
<sequence>AYYGEKEGIMYASLLSLQTFYGISVILGTIAFGFIVVKNSVECMIARQYLCQASSLMVSASLLAFTTLGDYSGFLLFVCIHGFFYGGYQYSLKMFVYEKVRARNFNRAWSFVQCAQSIPILVGIPITAFLNEHYGDRSGFYLSSVTAALGSFVLFFIDAHKKNSSRKRRLSSPETSTVGVRDVNSHLSRYSSRDSRSFFNPSVTNTKVLRRASADSISDTAFRLNRLPIGTAVVPIRGNAFAFGRSNSLFGSTFGAPINELTCISEEVIMDNFLDEFVIDDCLTSCDREAKYLMLSEFENNLGNSVVPQEAAALVKSRKEKLKDVSKLKPEHDVNCPFKNGTAMVTSPTVPYLEPKRPLIAQNRRASFAGFASFVNDNVSPFSQPCTSKQHSNVNNFSTFLPTHESLDQCPNCLKLVDCKTQEIGAEIVPNINFVETHNTNEVFDEIDENIDEDSIDGELQTTIQCSPKAENSQFINQ</sequence>
<keyword evidence="1" id="KW-1133">Transmembrane helix</keyword>
<feature type="transmembrane region" description="Helical" evidence="1">
    <location>
        <begin position="108"/>
        <end position="128"/>
    </location>
</feature>
<evidence type="ECO:0000256" key="1">
    <source>
        <dbReference type="SAM" id="Phobius"/>
    </source>
</evidence>
<proteinExistence type="predicted"/>
<dbReference type="InterPro" id="IPR011701">
    <property type="entry name" value="MFS"/>
</dbReference>
<dbReference type="PANTHER" id="PTHR11360:SF251">
    <property type="entry name" value="MAJOR FACILITATOR SUPERFAMILY (MFS) PROFILE DOMAIN-CONTAINING PROTEIN"/>
    <property type="match status" value="1"/>
</dbReference>
<dbReference type="EMBL" id="NCKV01008457">
    <property type="protein sequence ID" value="RWS22557.1"/>
    <property type="molecule type" value="Genomic_DNA"/>
</dbReference>